<evidence type="ECO:0000313" key="3">
    <source>
        <dbReference type="Proteomes" id="UP001183607"/>
    </source>
</evidence>
<evidence type="ECO:0000313" key="1">
    <source>
        <dbReference type="EMBL" id="MDT0409719.1"/>
    </source>
</evidence>
<reference evidence="3 4" key="1">
    <citation type="submission" date="2023-07" db="EMBL/GenBank/DDBJ databases">
        <title>30 novel species of actinomycetes from the DSMZ collection.</title>
        <authorList>
            <person name="Nouioui I."/>
        </authorList>
    </citation>
    <scope>NUCLEOTIDE SEQUENCE [LARGE SCALE GENOMIC DNA]</scope>
    <source>
        <strain evidence="1 4">DSM 41979</strain>
        <strain evidence="3">DSM 41982</strain>
    </source>
</reference>
<gene>
    <name evidence="2" type="ORF">RM574_16990</name>
    <name evidence="1" type="ORF">RM698_11760</name>
</gene>
<organism evidence="2 3">
    <name type="scientific">Streptomyces evansiae</name>
    <dbReference type="NCBI Taxonomy" id="3075535"/>
    <lineage>
        <taxon>Bacteria</taxon>
        <taxon>Bacillati</taxon>
        <taxon>Actinomycetota</taxon>
        <taxon>Actinomycetes</taxon>
        <taxon>Kitasatosporales</taxon>
        <taxon>Streptomycetaceae</taxon>
        <taxon>Streptomyces</taxon>
    </lineage>
</organism>
<comment type="caution">
    <text evidence="2">The sequence shown here is derived from an EMBL/GenBank/DDBJ whole genome shotgun (WGS) entry which is preliminary data.</text>
</comment>
<reference evidence="2" key="2">
    <citation type="submission" date="2024-03" db="EMBL/GenBank/DDBJ databases">
        <title>30 novel species of actinomycetes from the DSMZ collection.</title>
        <authorList>
            <person name="Nouioui I."/>
        </authorList>
    </citation>
    <scope>NUCLEOTIDE SEQUENCE</scope>
    <source>
        <strain evidence="2">DSM 41982</strain>
    </source>
</reference>
<dbReference type="EMBL" id="JAVRET010000021">
    <property type="protein sequence ID" value="MDT0409719.1"/>
    <property type="molecule type" value="Genomic_DNA"/>
</dbReference>
<proteinExistence type="predicted"/>
<dbReference type="EMBL" id="JAVRER010000025">
    <property type="protein sequence ID" value="MDT0417185.1"/>
    <property type="molecule type" value="Genomic_DNA"/>
</dbReference>
<dbReference type="AlphaFoldDB" id="A0ABD5E7C8"/>
<protein>
    <recommendedName>
        <fullName evidence="5">DNA primase/polymerase bifunctional N-terminal domain-containing protein</fullName>
    </recommendedName>
</protein>
<evidence type="ECO:0000313" key="2">
    <source>
        <dbReference type="EMBL" id="MDT0417185.1"/>
    </source>
</evidence>
<sequence>MHTWTAGSLSLDTLASLSRRRFARGAARTPLVRLTVPSGMTTSMGVDAVGVPEALARRVMGRLPRMGCVFADGGRWWWIVPSGSDVALEWPAPAHYAAGALVPDARREPRLVHQPSGKAPYTPPIPLYVTLCRLTDTLPPWSRSAPTED</sequence>
<evidence type="ECO:0008006" key="5">
    <source>
        <dbReference type="Google" id="ProtNLM"/>
    </source>
</evidence>
<keyword evidence="4" id="KW-1185">Reference proteome</keyword>
<evidence type="ECO:0000313" key="4">
    <source>
        <dbReference type="Proteomes" id="UP001183610"/>
    </source>
</evidence>
<name>A0ABD5E7C8_9ACTN</name>
<dbReference type="RefSeq" id="WP_007828488.1">
    <property type="nucleotide sequence ID" value="NZ_JAVRER010000025.1"/>
</dbReference>
<dbReference type="Proteomes" id="UP001183607">
    <property type="component" value="Unassembled WGS sequence"/>
</dbReference>
<accession>A0ABD5E7C8</accession>
<dbReference type="Proteomes" id="UP001183610">
    <property type="component" value="Unassembled WGS sequence"/>
</dbReference>